<evidence type="ECO:0000256" key="1">
    <source>
        <dbReference type="SAM" id="MobiDB-lite"/>
    </source>
</evidence>
<dbReference type="HOGENOM" id="CLU_1134139_0_0_1"/>
<feature type="signal peptide" evidence="2">
    <location>
        <begin position="1"/>
        <end position="28"/>
    </location>
</feature>
<dbReference type="InParanoid" id="A0A0C3A3T6"/>
<keyword evidence="4" id="KW-1185">Reference proteome</keyword>
<dbReference type="AlphaFoldDB" id="A0A0C3A3T6"/>
<keyword evidence="2" id="KW-0732">Signal</keyword>
<dbReference type="Proteomes" id="UP000053989">
    <property type="component" value="Unassembled WGS sequence"/>
</dbReference>
<protein>
    <submittedName>
        <fullName evidence="3">Uncharacterized protein</fullName>
    </submittedName>
</protein>
<name>A0A0C3A3T6_9AGAM</name>
<gene>
    <name evidence="3" type="ORF">SCLCIDRAFT_20693</name>
</gene>
<accession>A0A0C3A3T6</accession>
<sequence length="245" mass="25728">MRSLHSFLRPFLLFVLPLLLLFLLPPSCLRPASVFPPPASVFPPPASVFPPPASVFPPPASVFPPPASVFPPPASVFPPPASVFPPPASVSLPPVSLLPVSLPPFSLPPFSLPPASVLLQVSVSPPPVTFAPPPASSFPLRHVSLSPHLPSSFLLPRPHSLHLHLVQPAAPDPAANKFHPPPQTLPPPARLQVMMNIKTQGLSFAPHLPVAPTPGPSSSPESEGPVPRLQPFHSCMISMDGLSAA</sequence>
<evidence type="ECO:0000256" key="2">
    <source>
        <dbReference type="SAM" id="SignalP"/>
    </source>
</evidence>
<proteinExistence type="predicted"/>
<evidence type="ECO:0000313" key="4">
    <source>
        <dbReference type="Proteomes" id="UP000053989"/>
    </source>
</evidence>
<reference evidence="3 4" key="1">
    <citation type="submission" date="2014-04" db="EMBL/GenBank/DDBJ databases">
        <authorList>
            <consortium name="DOE Joint Genome Institute"/>
            <person name="Kuo A."/>
            <person name="Kohler A."/>
            <person name="Nagy L.G."/>
            <person name="Floudas D."/>
            <person name="Copeland A."/>
            <person name="Barry K.W."/>
            <person name="Cichocki N."/>
            <person name="Veneault-Fourrey C."/>
            <person name="LaButti K."/>
            <person name="Lindquist E.A."/>
            <person name="Lipzen A."/>
            <person name="Lundell T."/>
            <person name="Morin E."/>
            <person name="Murat C."/>
            <person name="Sun H."/>
            <person name="Tunlid A."/>
            <person name="Henrissat B."/>
            <person name="Grigoriev I.V."/>
            <person name="Hibbett D.S."/>
            <person name="Martin F."/>
            <person name="Nordberg H.P."/>
            <person name="Cantor M.N."/>
            <person name="Hua S.X."/>
        </authorList>
    </citation>
    <scope>NUCLEOTIDE SEQUENCE [LARGE SCALE GENOMIC DNA]</scope>
    <source>
        <strain evidence="3 4">Foug A</strain>
    </source>
</reference>
<dbReference type="EMBL" id="KN822010">
    <property type="protein sequence ID" value="KIM68328.1"/>
    <property type="molecule type" value="Genomic_DNA"/>
</dbReference>
<feature type="chain" id="PRO_5002175164" evidence="2">
    <location>
        <begin position="29"/>
        <end position="245"/>
    </location>
</feature>
<feature type="region of interest" description="Disordered" evidence="1">
    <location>
        <begin position="206"/>
        <end position="231"/>
    </location>
</feature>
<evidence type="ECO:0000313" key="3">
    <source>
        <dbReference type="EMBL" id="KIM68328.1"/>
    </source>
</evidence>
<reference evidence="4" key="2">
    <citation type="submission" date="2015-01" db="EMBL/GenBank/DDBJ databases">
        <title>Evolutionary Origins and Diversification of the Mycorrhizal Mutualists.</title>
        <authorList>
            <consortium name="DOE Joint Genome Institute"/>
            <consortium name="Mycorrhizal Genomics Consortium"/>
            <person name="Kohler A."/>
            <person name="Kuo A."/>
            <person name="Nagy L.G."/>
            <person name="Floudas D."/>
            <person name="Copeland A."/>
            <person name="Barry K.W."/>
            <person name="Cichocki N."/>
            <person name="Veneault-Fourrey C."/>
            <person name="LaButti K."/>
            <person name="Lindquist E.A."/>
            <person name="Lipzen A."/>
            <person name="Lundell T."/>
            <person name="Morin E."/>
            <person name="Murat C."/>
            <person name="Riley R."/>
            <person name="Ohm R."/>
            <person name="Sun H."/>
            <person name="Tunlid A."/>
            <person name="Henrissat B."/>
            <person name="Grigoriev I.V."/>
            <person name="Hibbett D.S."/>
            <person name="Martin F."/>
        </authorList>
    </citation>
    <scope>NUCLEOTIDE SEQUENCE [LARGE SCALE GENOMIC DNA]</scope>
    <source>
        <strain evidence="4">Foug A</strain>
    </source>
</reference>
<organism evidence="3 4">
    <name type="scientific">Scleroderma citrinum Foug A</name>
    <dbReference type="NCBI Taxonomy" id="1036808"/>
    <lineage>
        <taxon>Eukaryota</taxon>
        <taxon>Fungi</taxon>
        <taxon>Dikarya</taxon>
        <taxon>Basidiomycota</taxon>
        <taxon>Agaricomycotina</taxon>
        <taxon>Agaricomycetes</taxon>
        <taxon>Agaricomycetidae</taxon>
        <taxon>Boletales</taxon>
        <taxon>Sclerodermatineae</taxon>
        <taxon>Sclerodermataceae</taxon>
        <taxon>Scleroderma</taxon>
    </lineage>
</organism>